<feature type="domain" description="N-acetyltransferase" evidence="1">
    <location>
        <begin position="1"/>
        <end position="102"/>
    </location>
</feature>
<proteinExistence type="predicted"/>
<comment type="caution">
    <text evidence="2">The sequence shown here is derived from an EMBL/GenBank/DDBJ whole genome shotgun (WGS) entry which is preliminary data.</text>
</comment>
<protein>
    <submittedName>
        <fullName evidence="2">Aminoglycoside 6'-N-acetyltransferase Ir</fullName>
    </submittedName>
</protein>
<dbReference type="PANTHER" id="PTHR43072">
    <property type="entry name" value="N-ACETYLTRANSFERASE"/>
    <property type="match status" value="1"/>
</dbReference>
<keyword evidence="3" id="KW-1185">Reference proteome</keyword>
<dbReference type="PANTHER" id="PTHR43072:SF60">
    <property type="entry name" value="L-2,4-DIAMINOBUTYRIC ACID ACETYLTRANSFERASE"/>
    <property type="match status" value="1"/>
</dbReference>
<name>A0A0D6MPD1_9PROT</name>
<dbReference type="PROSITE" id="PS51186">
    <property type="entry name" value="GNAT"/>
    <property type="match status" value="1"/>
</dbReference>
<accession>A0A0D6MPD1</accession>
<dbReference type="GO" id="GO:0016747">
    <property type="term" value="F:acyltransferase activity, transferring groups other than amino-acyl groups"/>
    <property type="evidence" value="ECO:0007669"/>
    <property type="project" value="InterPro"/>
</dbReference>
<dbReference type="Proteomes" id="UP000032679">
    <property type="component" value="Unassembled WGS sequence"/>
</dbReference>
<dbReference type="SUPFAM" id="SSF55729">
    <property type="entry name" value="Acyl-CoA N-acyltransferases (Nat)"/>
    <property type="match status" value="1"/>
</dbReference>
<dbReference type="AlphaFoldDB" id="A0A0D6MPD1"/>
<keyword evidence="2" id="KW-0808">Transferase</keyword>
<dbReference type="InterPro" id="IPR016181">
    <property type="entry name" value="Acyl_CoA_acyltransferase"/>
</dbReference>
<reference evidence="2 3" key="1">
    <citation type="submission" date="2012-10" db="EMBL/GenBank/DDBJ databases">
        <title>Genome sequencing of Tanticharoenia sakaeratensis NBRC 103193.</title>
        <authorList>
            <person name="Azuma Y."/>
            <person name="Hadano H."/>
            <person name="Hirakawa H."/>
            <person name="Matsushita K."/>
        </authorList>
    </citation>
    <scope>NUCLEOTIDE SEQUENCE [LARGE SCALE GENOMIC DNA]</scope>
    <source>
        <strain evidence="2 3">NBRC 103193</strain>
    </source>
</reference>
<dbReference type="Gene3D" id="3.40.630.30">
    <property type="match status" value="1"/>
</dbReference>
<gene>
    <name evidence="2" type="ORF">Tasa_048_174</name>
</gene>
<dbReference type="InterPro" id="IPR000182">
    <property type="entry name" value="GNAT_dom"/>
</dbReference>
<dbReference type="CDD" id="cd04301">
    <property type="entry name" value="NAT_SF"/>
    <property type="match status" value="1"/>
</dbReference>
<dbReference type="STRING" id="1231623.Tasa_048_174"/>
<evidence type="ECO:0000313" key="3">
    <source>
        <dbReference type="Proteomes" id="UP000032679"/>
    </source>
</evidence>
<organism evidence="2 3">
    <name type="scientific">Tanticharoenia sakaeratensis NBRC 103193</name>
    <dbReference type="NCBI Taxonomy" id="1231623"/>
    <lineage>
        <taxon>Bacteria</taxon>
        <taxon>Pseudomonadati</taxon>
        <taxon>Pseudomonadota</taxon>
        <taxon>Alphaproteobacteria</taxon>
        <taxon>Acetobacterales</taxon>
        <taxon>Acetobacteraceae</taxon>
        <taxon>Tanticharoenia</taxon>
    </lineage>
</organism>
<sequence>MVCAKRHFAGTTSMAVPRRPLRFSKGICVTPDHRRRGIARALIDTMIAWASAQGCVECASDAPIDNAASHSLHRALDFTETECVVFFRRPISAARRDDPPIP</sequence>
<evidence type="ECO:0000259" key="1">
    <source>
        <dbReference type="PROSITE" id="PS51186"/>
    </source>
</evidence>
<dbReference type="EMBL" id="BALE01000048">
    <property type="protein sequence ID" value="GAN55549.1"/>
    <property type="molecule type" value="Genomic_DNA"/>
</dbReference>
<dbReference type="Pfam" id="PF00583">
    <property type="entry name" value="Acetyltransf_1"/>
    <property type="match status" value="1"/>
</dbReference>
<evidence type="ECO:0000313" key="2">
    <source>
        <dbReference type="EMBL" id="GAN55549.1"/>
    </source>
</evidence>